<dbReference type="PROSITE" id="PS00028">
    <property type="entry name" value="ZINC_FINGER_C2H2_1"/>
    <property type="match status" value="1"/>
</dbReference>
<evidence type="ECO:0000313" key="4">
    <source>
        <dbReference type="Proteomes" id="UP000596742"/>
    </source>
</evidence>
<keyword evidence="1" id="KW-0479">Metal-binding</keyword>
<dbReference type="PROSITE" id="PS50157">
    <property type="entry name" value="ZINC_FINGER_C2H2_2"/>
    <property type="match status" value="1"/>
</dbReference>
<keyword evidence="1" id="KW-0862">Zinc</keyword>
<protein>
    <recommendedName>
        <fullName evidence="2">C2H2-type domain-containing protein</fullName>
    </recommendedName>
</protein>
<dbReference type="OrthoDB" id="6179241at2759"/>
<dbReference type="GO" id="GO:0008270">
    <property type="term" value="F:zinc ion binding"/>
    <property type="evidence" value="ECO:0007669"/>
    <property type="project" value="UniProtKB-KW"/>
</dbReference>
<evidence type="ECO:0000313" key="3">
    <source>
        <dbReference type="EMBL" id="VDI23841.1"/>
    </source>
</evidence>
<sequence length="151" mass="18192">MHSGDMMIAASVILSESNCQKISMFAKYLKLPKSTFFKIQRHYVIPSVDEYWIDHQDAIQYSFREQDLMTFFCFQCGTQYNLMRQLTRHVRDKHSKKMLQCRFCWYLVPTSKRFRLMEHEKNVHRHIMNPRTKDRELIIPETPTRTPVPTS</sequence>
<dbReference type="InterPro" id="IPR013087">
    <property type="entry name" value="Znf_C2H2_type"/>
</dbReference>
<dbReference type="SMART" id="SM00355">
    <property type="entry name" value="ZnF_C2H2"/>
    <property type="match status" value="2"/>
</dbReference>
<feature type="domain" description="C2H2-type" evidence="2">
    <location>
        <begin position="71"/>
        <end position="99"/>
    </location>
</feature>
<dbReference type="Gene3D" id="3.30.160.60">
    <property type="entry name" value="Classic Zinc Finger"/>
    <property type="match status" value="1"/>
</dbReference>
<reference evidence="3" key="1">
    <citation type="submission" date="2018-11" db="EMBL/GenBank/DDBJ databases">
        <authorList>
            <person name="Alioto T."/>
            <person name="Alioto T."/>
        </authorList>
    </citation>
    <scope>NUCLEOTIDE SEQUENCE</scope>
</reference>
<proteinExistence type="predicted"/>
<comment type="caution">
    <text evidence="3">The sequence shown here is derived from an EMBL/GenBank/DDBJ whole genome shotgun (WGS) entry which is preliminary data.</text>
</comment>
<name>A0A8B6DR17_MYTGA</name>
<dbReference type="EMBL" id="UYJE01003970">
    <property type="protein sequence ID" value="VDI23841.1"/>
    <property type="molecule type" value="Genomic_DNA"/>
</dbReference>
<keyword evidence="1" id="KW-0863">Zinc-finger</keyword>
<dbReference type="Proteomes" id="UP000596742">
    <property type="component" value="Unassembled WGS sequence"/>
</dbReference>
<evidence type="ECO:0000259" key="2">
    <source>
        <dbReference type="PROSITE" id="PS50157"/>
    </source>
</evidence>
<dbReference type="AlphaFoldDB" id="A0A8B6DR17"/>
<accession>A0A8B6DR17</accession>
<evidence type="ECO:0000256" key="1">
    <source>
        <dbReference type="PROSITE-ProRule" id="PRU00042"/>
    </source>
</evidence>
<gene>
    <name evidence="3" type="ORF">MGAL_10B026282</name>
</gene>
<keyword evidence="4" id="KW-1185">Reference proteome</keyword>
<organism evidence="3 4">
    <name type="scientific">Mytilus galloprovincialis</name>
    <name type="common">Mediterranean mussel</name>
    <dbReference type="NCBI Taxonomy" id="29158"/>
    <lineage>
        <taxon>Eukaryota</taxon>
        <taxon>Metazoa</taxon>
        <taxon>Spiralia</taxon>
        <taxon>Lophotrochozoa</taxon>
        <taxon>Mollusca</taxon>
        <taxon>Bivalvia</taxon>
        <taxon>Autobranchia</taxon>
        <taxon>Pteriomorphia</taxon>
        <taxon>Mytilida</taxon>
        <taxon>Mytiloidea</taxon>
        <taxon>Mytilidae</taxon>
        <taxon>Mytilinae</taxon>
        <taxon>Mytilus</taxon>
    </lineage>
</organism>